<organism evidence="1 2">
    <name type="scientific">Ixodes persulcatus</name>
    <name type="common">Taiga tick</name>
    <dbReference type="NCBI Taxonomy" id="34615"/>
    <lineage>
        <taxon>Eukaryota</taxon>
        <taxon>Metazoa</taxon>
        <taxon>Ecdysozoa</taxon>
        <taxon>Arthropoda</taxon>
        <taxon>Chelicerata</taxon>
        <taxon>Arachnida</taxon>
        <taxon>Acari</taxon>
        <taxon>Parasitiformes</taxon>
        <taxon>Ixodida</taxon>
        <taxon>Ixodoidea</taxon>
        <taxon>Ixodidae</taxon>
        <taxon>Ixodinae</taxon>
        <taxon>Ixodes</taxon>
    </lineage>
</organism>
<proteinExistence type="predicted"/>
<name>A0AC60Q460_IXOPE</name>
<reference evidence="1 2" key="1">
    <citation type="journal article" date="2020" name="Cell">
        <title>Large-Scale Comparative Analyses of Tick Genomes Elucidate Their Genetic Diversity and Vector Capacities.</title>
        <authorList>
            <consortium name="Tick Genome and Microbiome Consortium (TIGMIC)"/>
            <person name="Jia N."/>
            <person name="Wang J."/>
            <person name="Shi W."/>
            <person name="Du L."/>
            <person name="Sun Y."/>
            <person name="Zhan W."/>
            <person name="Jiang J.F."/>
            <person name="Wang Q."/>
            <person name="Zhang B."/>
            <person name="Ji P."/>
            <person name="Bell-Sakyi L."/>
            <person name="Cui X.M."/>
            <person name="Yuan T.T."/>
            <person name="Jiang B.G."/>
            <person name="Yang W.F."/>
            <person name="Lam T.T."/>
            <person name="Chang Q.C."/>
            <person name="Ding S.J."/>
            <person name="Wang X.J."/>
            <person name="Zhu J.G."/>
            <person name="Ruan X.D."/>
            <person name="Zhao L."/>
            <person name="Wei J.T."/>
            <person name="Ye R.Z."/>
            <person name="Que T.C."/>
            <person name="Du C.H."/>
            <person name="Zhou Y.H."/>
            <person name="Cheng J.X."/>
            <person name="Dai P.F."/>
            <person name="Guo W.B."/>
            <person name="Han X.H."/>
            <person name="Huang E.J."/>
            <person name="Li L.F."/>
            <person name="Wei W."/>
            <person name="Gao Y.C."/>
            <person name="Liu J.Z."/>
            <person name="Shao H.Z."/>
            <person name="Wang X."/>
            <person name="Wang C.C."/>
            <person name="Yang T.C."/>
            <person name="Huo Q.B."/>
            <person name="Li W."/>
            <person name="Chen H.Y."/>
            <person name="Chen S.E."/>
            <person name="Zhou L.G."/>
            <person name="Ni X.B."/>
            <person name="Tian J.H."/>
            <person name="Sheng Y."/>
            <person name="Liu T."/>
            <person name="Pan Y.S."/>
            <person name="Xia L.Y."/>
            <person name="Li J."/>
            <person name="Zhao F."/>
            <person name="Cao W.C."/>
        </authorList>
    </citation>
    <scope>NUCLEOTIDE SEQUENCE [LARGE SCALE GENOMIC DNA]</scope>
    <source>
        <strain evidence="1">Iper-2018</strain>
    </source>
</reference>
<accession>A0AC60Q460</accession>
<sequence length="86" mass="10151">MTAMRINYVALSSPAPFDAERLTRFKCQFCSYTAEYQSSMARHERRHTGERPFACTRCSQTFKQKSHLDKHVQKHVQAELQRLMLK</sequence>
<dbReference type="EMBL" id="JABSTQ010009564">
    <property type="protein sequence ID" value="KAG0428081.1"/>
    <property type="molecule type" value="Genomic_DNA"/>
</dbReference>
<comment type="caution">
    <text evidence="1">The sequence shown here is derived from an EMBL/GenBank/DDBJ whole genome shotgun (WGS) entry which is preliminary data.</text>
</comment>
<keyword evidence="2" id="KW-1185">Reference proteome</keyword>
<dbReference type="Proteomes" id="UP000805193">
    <property type="component" value="Unassembled WGS sequence"/>
</dbReference>
<protein>
    <submittedName>
        <fullName evidence="1">Uncharacterized protein</fullName>
    </submittedName>
</protein>
<evidence type="ECO:0000313" key="1">
    <source>
        <dbReference type="EMBL" id="KAG0428081.1"/>
    </source>
</evidence>
<evidence type="ECO:0000313" key="2">
    <source>
        <dbReference type="Proteomes" id="UP000805193"/>
    </source>
</evidence>
<gene>
    <name evidence="1" type="ORF">HPB47_024939</name>
</gene>